<dbReference type="EMBL" id="ML993634">
    <property type="protein sequence ID" value="KAF2159657.1"/>
    <property type="molecule type" value="Genomic_DNA"/>
</dbReference>
<accession>A0A6A6BXY3</accession>
<protein>
    <recommendedName>
        <fullName evidence="2">DUF6590 domain-containing protein</fullName>
    </recommendedName>
</protein>
<keyword evidence="4" id="KW-1185">Reference proteome</keyword>
<evidence type="ECO:0000259" key="2">
    <source>
        <dbReference type="Pfam" id="PF20233"/>
    </source>
</evidence>
<feature type="domain" description="DUF6590" evidence="2">
    <location>
        <begin position="85"/>
        <end position="241"/>
    </location>
</feature>
<evidence type="ECO:0000313" key="4">
    <source>
        <dbReference type="Proteomes" id="UP000799537"/>
    </source>
</evidence>
<dbReference type="PANTHER" id="PTHR35391:SF5">
    <property type="entry name" value="DUF6590 DOMAIN-CONTAINING PROTEIN"/>
    <property type="match status" value="1"/>
</dbReference>
<gene>
    <name evidence="3" type="ORF">M409DRAFT_60589</name>
</gene>
<dbReference type="InterPro" id="IPR046497">
    <property type="entry name" value="DUF6590"/>
</dbReference>
<organism evidence="3 4">
    <name type="scientific">Zasmidium cellare ATCC 36951</name>
    <dbReference type="NCBI Taxonomy" id="1080233"/>
    <lineage>
        <taxon>Eukaryota</taxon>
        <taxon>Fungi</taxon>
        <taxon>Dikarya</taxon>
        <taxon>Ascomycota</taxon>
        <taxon>Pezizomycotina</taxon>
        <taxon>Dothideomycetes</taxon>
        <taxon>Dothideomycetidae</taxon>
        <taxon>Mycosphaerellales</taxon>
        <taxon>Mycosphaerellaceae</taxon>
        <taxon>Zasmidium</taxon>
    </lineage>
</organism>
<dbReference type="Proteomes" id="UP000799537">
    <property type="component" value="Unassembled WGS sequence"/>
</dbReference>
<feature type="region of interest" description="Disordered" evidence="1">
    <location>
        <begin position="1"/>
        <end position="45"/>
    </location>
</feature>
<reference evidence="3" key="1">
    <citation type="journal article" date="2020" name="Stud. Mycol.">
        <title>101 Dothideomycetes genomes: a test case for predicting lifestyles and emergence of pathogens.</title>
        <authorList>
            <person name="Haridas S."/>
            <person name="Albert R."/>
            <person name="Binder M."/>
            <person name="Bloem J."/>
            <person name="Labutti K."/>
            <person name="Salamov A."/>
            <person name="Andreopoulos B."/>
            <person name="Baker S."/>
            <person name="Barry K."/>
            <person name="Bills G."/>
            <person name="Bluhm B."/>
            <person name="Cannon C."/>
            <person name="Castanera R."/>
            <person name="Culley D."/>
            <person name="Daum C."/>
            <person name="Ezra D."/>
            <person name="Gonzalez J."/>
            <person name="Henrissat B."/>
            <person name="Kuo A."/>
            <person name="Liang C."/>
            <person name="Lipzen A."/>
            <person name="Lutzoni F."/>
            <person name="Magnuson J."/>
            <person name="Mondo S."/>
            <person name="Nolan M."/>
            <person name="Ohm R."/>
            <person name="Pangilinan J."/>
            <person name="Park H.-J."/>
            <person name="Ramirez L."/>
            <person name="Alfaro M."/>
            <person name="Sun H."/>
            <person name="Tritt A."/>
            <person name="Yoshinaga Y."/>
            <person name="Zwiers L.-H."/>
            <person name="Turgeon B."/>
            <person name="Goodwin S."/>
            <person name="Spatafora J."/>
            <person name="Crous P."/>
            <person name="Grigoriev I."/>
        </authorList>
    </citation>
    <scope>NUCLEOTIDE SEQUENCE</scope>
    <source>
        <strain evidence="3">ATCC 36951</strain>
    </source>
</reference>
<proteinExistence type="predicted"/>
<feature type="compositionally biased region" description="Low complexity" evidence="1">
    <location>
        <begin position="1"/>
        <end position="13"/>
    </location>
</feature>
<feature type="compositionally biased region" description="Polar residues" evidence="1">
    <location>
        <begin position="258"/>
        <end position="267"/>
    </location>
</feature>
<evidence type="ECO:0000313" key="3">
    <source>
        <dbReference type="EMBL" id="KAF2159657.1"/>
    </source>
</evidence>
<dbReference type="Pfam" id="PF20233">
    <property type="entry name" value="DUF6590"/>
    <property type="match status" value="1"/>
</dbReference>
<feature type="region of interest" description="Disordered" evidence="1">
    <location>
        <begin position="258"/>
        <end position="280"/>
    </location>
</feature>
<sequence>MDDPGQSGPQGPGEADTKHLVPTPASRGKGHSHKNSFNHQDHPNKAEILPLSTEIKVESYRKIVPATFGDTSRQDEGFSRPDSFSKFFKPGRVFTVPANEPADRHTDYVTQITASKVYSALGEHGYQKERKLIVVELKERSCHAVPIMTYEGRGVSKTGVTKSDHAVVHTGKQPPSLFDNEMPARGEEPVRAIPIRVKPSDPTDKLSNAARINFGKVYKIEQSIEVKRWGFVVDQSMSALRAQFRSVALGTGSTISILPTPGSSSPTIRPGQDEASDEVV</sequence>
<dbReference type="GeneID" id="54567804"/>
<evidence type="ECO:0000256" key="1">
    <source>
        <dbReference type="SAM" id="MobiDB-lite"/>
    </source>
</evidence>
<dbReference type="PANTHER" id="PTHR35391">
    <property type="entry name" value="C2H2-TYPE DOMAIN-CONTAINING PROTEIN-RELATED"/>
    <property type="match status" value="1"/>
</dbReference>
<name>A0A6A6BXY3_ZASCE</name>
<dbReference type="RefSeq" id="XP_033660546.1">
    <property type="nucleotide sequence ID" value="XM_033814532.1"/>
</dbReference>
<dbReference type="OrthoDB" id="3649606at2759"/>
<dbReference type="AlphaFoldDB" id="A0A6A6BXY3"/>